<dbReference type="InterPro" id="IPR036388">
    <property type="entry name" value="WH-like_DNA-bd_sf"/>
</dbReference>
<dbReference type="Gene3D" id="3.90.75.20">
    <property type="match status" value="1"/>
</dbReference>
<dbReference type="OrthoDB" id="6631788at2"/>
<evidence type="ECO:0000313" key="5">
    <source>
        <dbReference type="Proteomes" id="UP000184212"/>
    </source>
</evidence>
<feature type="domain" description="Nuclease-associated modular DNA-binding 1" evidence="2">
    <location>
        <begin position="247"/>
        <end position="283"/>
    </location>
</feature>
<dbReference type="EMBL" id="FQWQ01000002">
    <property type="protein sequence ID" value="SHH18354.1"/>
    <property type="molecule type" value="Genomic_DNA"/>
</dbReference>
<dbReference type="Pfam" id="PF07453">
    <property type="entry name" value="NUMOD1"/>
    <property type="match status" value="3"/>
</dbReference>
<feature type="region of interest" description="Disordered" evidence="1">
    <location>
        <begin position="161"/>
        <end position="180"/>
    </location>
</feature>
<dbReference type="InterPro" id="IPR010896">
    <property type="entry name" value="NUMOD1"/>
</dbReference>
<reference evidence="4 5" key="1">
    <citation type="submission" date="2016-11" db="EMBL/GenBank/DDBJ databases">
        <authorList>
            <person name="Jaros S."/>
            <person name="Januszkiewicz K."/>
            <person name="Wedrychowicz H."/>
        </authorList>
    </citation>
    <scope>NUCLEOTIDE SEQUENCE [LARGE SCALE GENOMIC DNA]</scope>
    <source>
        <strain evidence="4 5">DSM 24574</strain>
    </source>
</reference>
<evidence type="ECO:0000259" key="2">
    <source>
        <dbReference type="Pfam" id="PF07453"/>
    </source>
</evidence>
<feature type="domain" description="NUMOD4" evidence="3">
    <location>
        <begin position="29"/>
        <end position="83"/>
    </location>
</feature>
<dbReference type="InterPro" id="IPR003647">
    <property type="entry name" value="Intron_nuc_1_rpt"/>
</dbReference>
<keyword evidence="5" id="KW-1185">Reference proteome</keyword>
<name>A0A1M5QW19_9BACT</name>
<evidence type="ECO:0000259" key="3">
    <source>
        <dbReference type="Pfam" id="PF07463"/>
    </source>
</evidence>
<feature type="domain" description="Nuclease-associated modular DNA-binding 1" evidence="2">
    <location>
        <begin position="315"/>
        <end position="343"/>
    </location>
</feature>
<dbReference type="InterPro" id="IPR010902">
    <property type="entry name" value="NUMOD4"/>
</dbReference>
<feature type="compositionally biased region" description="Basic residues" evidence="1">
    <location>
        <begin position="161"/>
        <end position="171"/>
    </location>
</feature>
<feature type="domain" description="Nuclease-associated modular DNA-binding 1" evidence="2">
    <location>
        <begin position="456"/>
        <end position="490"/>
    </location>
</feature>
<organism evidence="4 5">
    <name type="scientific">Chryseolinea serpens</name>
    <dbReference type="NCBI Taxonomy" id="947013"/>
    <lineage>
        <taxon>Bacteria</taxon>
        <taxon>Pseudomonadati</taxon>
        <taxon>Bacteroidota</taxon>
        <taxon>Cytophagia</taxon>
        <taxon>Cytophagales</taxon>
        <taxon>Fulvivirgaceae</taxon>
        <taxon>Chryseolinea</taxon>
    </lineage>
</organism>
<dbReference type="SUPFAM" id="SSF64496">
    <property type="entry name" value="DNA-binding domain of intron-encoded endonucleases"/>
    <property type="match status" value="1"/>
</dbReference>
<evidence type="ECO:0000313" key="4">
    <source>
        <dbReference type="EMBL" id="SHH18354.1"/>
    </source>
</evidence>
<dbReference type="SUPFAM" id="SSF54060">
    <property type="entry name" value="His-Me finger endonucleases"/>
    <property type="match status" value="1"/>
</dbReference>
<dbReference type="InterPro" id="IPR044925">
    <property type="entry name" value="His-Me_finger_sf"/>
</dbReference>
<protein>
    <submittedName>
        <fullName evidence="4">NUMOD1 domain-containing protein</fullName>
    </submittedName>
</protein>
<dbReference type="Gene3D" id="1.10.10.10">
    <property type="entry name" value="Winged helix-like DNA-binding domain superfamily/Winged helix DNA-binding domain"/>
    <property type="match status" value="7"/>
</dbReference>
<dbReference type="STRING" id="947013.SAMN04488109_3050"/>
<dbReference type="Pfam" id="PF07463">
    <property type="entry name" value="NUMOD4"/>
    <property type="match status" value="1"/>
</dbReference>
<sequence length="652" mass="72794">MSSKSQRAILEKYRRHAFMNLSLTSMEGEEWMDMPEFDGHYAISNYGRIWAAPRPIFSTSGQLYFTRERMRKQNLTRYYNSYVKDYTDQLSVHLRYEGKNYGFKVNRLVYHFFVKPLDTSNERLPVIHRDGDNCNNHYDNLVLMTGTQLYKHILDLQRIPRSGRRSTKGKRTTWSPENSPRPIIKYSLEGKKLKTYTSVAEAAADNQTHRGNIRAVASGKLIQSHGFVYRFQGDHYRGEHADFSYEKPVTQYALNGKRLNVFPSVKQAGVVSGIDSNTISKCALGKARIAGGYVWRYGDNPYKGEFDGQIRNSAKTIQQYSLEGKVVGRFSSVNEAAKETGFSTATLLDCAYKRSKVSHGFVWRFAGDTYRGEFKDYRAGRPVTQMSLEGKVLKTYHTIEAAAKASGLTSDNIQKNVTGANRTAGGFIWRYAKDSEVRKLPAYKPGTYTKSSHGEKEVIQYSIEGKKLAVYSSITEASRAIGLSGSGIAVALDSDHRSSGGFVWRTKGNPYRGLLIKNPPANKAKTVSQYDLKGRRVAIYPSTKQAEAATGVYATTISQVALGKLKSTGGFIWQYGKGPKTLDVEAHYASTREHVRQISKAVAKYTIGGKFICEYPSIHAAAREEGISAGSISSVINGQSQSAGGNLWKLLE</sequence>
<gene>
    <name evidence="4" type="ORF">SAMN04488109_3050</name>
</gene>
<proteinExistence type="predicted"/>
<dbReference type="Proteomes" id="UP000184212">
    <property type="component" value="Unassembled WGS sequence"/>
</dbReference>
<dbReference type="GO" id="GO:0016788">
    <property type="term" value="F:hydrolase activity, acting on ester bonds"/>
    <property type="evidence" value="ECO:0007669"/>
    <property type="project" value="InterPro"/>
</dbReference>
<dbReference type="SMART" id="SM00497">
    <property type="entry name" value="IENR1"/>
    <property type="match status" value="7"/>
</dbReference>
<accession>A0A1M5QW19</accession>
<evidence type="ECO:0000256" key="1">
    <source>
        <dbReference type="SAM" id="MobiDB-lite"/>
    </source>
</evidence>
<dbReference type="AlphaFoldDB" id="A0A1M5QW19"/>